<evidence type="ECO:0000313" key="3">
    <source>
        <dbReference type="Proteomes" id="UP000325598"/>
    </source>
</evidence>
<evidence type="ECO:0008006" key="4">
    <source>
        <dbReference type="Google" id="ProtNLM"/>
    </source>
</evidence>
<evidence type="ECO:0000256" key="1">
    <source>
        <dbReference type="SAM" id="MobiDB-lite"/>
    </source>
</evidence>
<evidence type="ECO:0000313" key="2">
    <source>
        <dbReference type="EMBL" id="GES28063.1"/>
    </source>
</evidence>
<dbReference type="RefSeq" id="WP_086716986.1">
    <property type="nucleotide sequence ID" value="NZ_BLAG01000004.1"/>
</dbReference>
<dbReference type="AlphaFoldDB" id="A0A5J4L1P1"/>
<keyword evidence="3" id="KW-1185">Reference proteome</keyword>
<reference evidence="2 3" key="1">
    <citation type="submission" date="2019-10" db="EMBL/GenBank/DDBJ databases">
        <title>Whole genome shotgun sequence of Streptomyces angustmyceticus NBRC 3934.</title>
        <authorList>
            <person name="Hosoyama A."/>
            <person name="Ichikawa N."/>
            <person name="Kimura A."/>
            <person name="Kitahashi Y."/>
            <person name="Komaki H."/>
            <person name="Uohara A."/>
        </authorList>
    </citation>
    <scope>NUCLEOTIDE SEQUENCE [LARGE SCALE GENOMIC DNA]</scope>
    <source>
        <strain evidence="2 3">NBRC 3934</strain>
    </source>
</reference>
<dbReference type="Proteomes" id="UP000325598">
    <property type="component" value="Unassembled WGS sequence"/>
</dbReference>
<organism evidence="2 3">
    <name type="scientific">Streptomyces angustmyceticus</name>
    <dbReference type="NCBI Taxonomy" id="285578"/>
    <lineage>
        <taxon>Bacteria</taxon>
        <taxon>Bacillati</taxon>
        <taxon>Actinomycetota</taxon>
        <taxon>Actinomycetes</taxon>
        <taxon>Kitasatosporales</taxon>
        <taxon>Streptomycetaceae</taxon>
        <taxon>Streptomyces</taxon>
    </lineage>
</organism>
<gene>
    <name evidence="2" type="ORF">San01_05500</name>
</gene>
<dbReference type="GO" id="GO:0004658">
    <property type="term" value="F:propionyl-CoA carboxylase activity"/>
    <property type="evidence" value="ECO:0007669"/>
    <property type="project" value="InterPro"/>
</dbReference>
<dbReference type="EMBL" id="BLAG01000004">
    <property type="protein sequence ID" value="GES28063.1"/>
    <property type="molecule type" value="Genomic_DNA"/>
</dbReference>
<dbReference type="Pfam" id="PF13822">
    <property type="entry name" value="ACC_epsilon"/>
    <property type="match status" value="1"/>
</dbReference>
<dbReference type="GO" id="GO:0003989">
    <property type="term" value="F:acetyl-CoA carboxylase activity"/>
    <property type="evidence" value="ECO:0007669"/>
    <property type="project" value="InterPro"/>
</dbReference>
<accession>A0A5J4L1P1</accession>
<feature type="region of interest" description="Disordered" evidence="1">
    <location>
        <begin position="1"/>
        <end position="98"/>
    </location>
</feature>
<name>A0A5J4L1P1_9ACTN</name>
<proteinExistence type="predicted"/>
<comment type="caution">
    <text evidence="2">The sequence shown here is derived from an EMBL/GenBank/DDBJ whole genome shotgun (WGS) entry which is preliminary data.</text>
</comment>
<feature type="compositionally biased region" description="Low complexity" evidence="1">
    <location>
        <begin position="82"/>
        <end position="96"/>
    </location>
</feature>
<dbReference type="InterPro" id="IPR032716">
    <property type="entry name" value="ACC_epsilon"/>
</dbReference>
<protein>
    <recommendedName>
        <fullName evidence="4">Acyl-CoA carboxylase subunit epsilon</fullName>
    </recommendedName>
</protein>
<dbReference type="GeneID" id="96749547"/>
<sequence>MSTSTDASTVIGEARPAVDGTPTEESTALGGCTATEEGTVLAEAAPVGTETCAEEGTAADGSGAPDESPATADVPPTGDTVAGECAAPDEAAPADASMSLDAPPAAWLRIEKGHAEPEEIAAISVVLCARLAGLRALADNGDQPPSTARRRHARHTACWSGCWSCG</sequence>